<dbReference type="AlphaFoldDB" id="A0A9P6MGV4"/>
<protein>
    <submittedName>
        <fullName evidence="2">Uncharacterized protein</fullName>
    </submittedName>
</protein>
<dbReference type="EMBL" id="JAAAID010003157">
    <property type="protein sequence ID" value="KAG0000258.1"/>
    <property type="molecule type" value="Genomic_DNA"/>
</dbReference>
<accession>A0A9P6MGV4</accession>
<evidence type="ECO:0000313" key="3">
    <source>
        <dbReference type="Proteomes" id="UP000703661"/>
    </source>
</evidence>
<proteinExistence type="predicted"/>
<gene>
    <name evidence="2" type="ORF">BGZ80_006393</name>
</gene>
<keyword evidence="3" id="KW-1185">Reference proteome</keyword>
<organism evidence="2 3">
    <name type="scientific">Entomortierella chlamydospora</name>
    <dbReference type="NCBI Taxonomy" id="101097"/>
    <lineage>
        <taxon>Eukaryota</taxon>
        <taxon>Fungi</taxon>
        <taxon>Fungi incertae sedis</taxon>
        <taxon>Mucoromycota</taxon>
        <taxon>Mortierellomycotina</taxon>
        <taxon>Mortierellomycetes</taxon>
        <taxon>Mortierellales</taxon>
        <taxon>Mortierellaceae</taxon>
        <taxon>Entomortierella</taxon>
    </lineage>
</organism>
<evidence type="ECO:0000256" key="1">
    <source>
        <dbReference type="SAM" id="MobiDB-lite"/>
    </source>
</evidence>
<reference evidence="2" key="1">
    <citation type="journal article" date="2020" name="Fungal Divers.">
        <title>Resolving the Mortierellaceae phylogeny through synthesis of multi-gene phylogenetics and phylogenomics.</title>
        <authorList>
            <person name="Vandepol N."/>
            <person name="Liber J."/>
            <person name="Desiro A."/>
            <person name="Na H."/>
            <person name="Kennedy M."/>
            <person name="Barry K."/>
            <person name="Grigoriev I.V."/>
            <person name="Miller A.N."/>
            <person name="O'Donnell K."/>
            <person name="Stajich J.E."/>
            <person name="Bonito G."/>
        </authorList>
    </citation>
    <scope>NUCLEOTIDE SEQUENCE</scope>
    <source>
        <strain evidence="2">NRRL 2769</strain>
    </source>
</reference>
<feature type="region of interest" description="Disordered" evidence="1">
    <location>
        <begin position="58"/>
        <end position="85"/>
    </location>
</feature>
<sequence>MAPWHSWHTPIPLSPPFPLPVNLSLDVSHADSAAEFTNENDIELEDWDDFGDFGVWDESDDGDPNTLGGSSPADSPNGRVNDLDNTTHMSLKTHVLYKTHMHPKTQILDRDHISITGKLMRDEGSPVINKTMHVLNKVYPLRPTHKMNAKILTEVKYSFRRMSLLDPSAKTMNRPFTGNAALSKSTALTSSMKSMSNIRKMSQLSMEYPTP</sequence>
<name>A0A9P6MGV4_9FUNG</name>
<comment type="caution">
    <text evidence="2">The sequence shown here is derived from an EMBL/GenBank/DDBJ whole genome shotgun (WGS) entry which is preliminary data.</text>
</comment>
<dbReference type="Proteomes" id="UP000703661">
    <property type="component" value="Unassembled WGS sequence"/>
</dbReference>
<evidence type="ECO:0000313" key="2">
    <source>
        <dbReference type="EMBL" id="KAG0000258.1"/>
    </source>
</evidence>